<keyword evidence="3" id="KW-1185">Reference proteome</keyword>
<reference evidence="2 3" key="1">
    <citation type="submission" date="2019-01" db="EMBL/GenBank/DDBJ databases">
        <authorList>
            <person name="Deng T."/>
        </authorList>
    </citation>
    <scope>NUCLEOTIDE SEQUENCE [LARGE SCALE GENOMIC DNA]</scope>
    <source>
        <strain evidence="2 3">F8825</strain>
    </source>
</reference>
<evidence type="ECO:0000313" key="2">
    <source>
        <dbReference type="EMBL" id="RYC15345.1"/>
    </source>
</evidence>
<name>A0A4Q2TDJ1_9HYPH</name>
<dbReference type="InterPro" id="IPR029058">
    <property type="entry name" value="AB_hydrolase_fold"/>
</dbReference>
<gene>
    <name evidence="2" type="ORF">EUU22_09970</name>
</gene>
<dbReference type="OrthoDB" id="9804723at2"/>
<dbReference type="SUPFAM" id="SSF53474">
    <property type="entry name" value="alpha/beta-Hydrolases"/>
    <property type="match status" value="1"/>
</dbReference>
<proteinExistence type="predicted"/>
<dbReference type="Gene3D" id="3.40.50.1820">
    <property type="entry name" value="alpha/beta hydrolase"/>
    <property type="match status" value="1"/>
</dbReference>
<dbReference type="PANTHER" id="PTHR43194">
    <property type="entry name" value="HYDROLASE ALPHA/BETA FOLD FAMILY"/>
    <property type="match status" value="1"/>
</dbReference>
<dbReference type="EMBL" id="SDVB01000196">
    <property type="protein sequence ID" value="RYC15345.1"/>
    <property type="molecule type" value="Genomic_DNA"/>
</dbReference>
<accession>A0A4Q2TDJ1</accession>
<evidence type="ECO:0000313" key="3">
    <source>
        <dbReference type="Proteomes" id="UP000291088"/>
    </source>
</evidence>
<dbReference type="InterPro" id="IPR050228">
    <property type="entry name" value="Carboxylesterase_BioH"/>
</dbReference>
<dbReference type="RefSeq" id="WP_129331872.1">
    <property type="nucleotide sequence ID" value="NZ_SDVB01000196.1"/>
</dbReference>
<sequence length="302" mass="33147">MKSVEHSTINGKAGALGVRRQGPRGEAAKGQLLFLHGAWSSTWYWDTHFMPHFAEAGYDCIAVNLRAHGDSEGEIRFATIENYIDDVNQLVGLLDRPVLIGHSMGGFIAQHIAARQAVRGLVLLASVPHYGCWSGFLNVVRTTPSGVLRCLWTGDLTPIVTNPDAARSLMFSRGPLESDMDYMLDLYGVESIPALFGMLFKRVRGLPAASTPRLVVGADRDRLVSAADVRRTARRLGVEPVFIPNSSHMLTVDHRWRTVAAVLMEWLTVHFARPVRGEPVESAGIVVSEEGEAENTPALRRA</sequence>
<dbReference type="PANTHER" id="PTHR43194:SF2">
    <property type="entry name" value="PEROXISOMAL MEMBRANE PROTEIN LPX1"/>
    <property type="match status" value="1"/>
</dbReference>
<organism evidence="2 3">
    <name type="scientific">Ciceribacter ferrooxidans</name>
    <dbReference type="NCBI Taxonomy" id="2509717"/>
    <lineage>
        <taxon>Bacteria</taxon>
        <taxon>Pseudomonadati</taxon>
        <taxon>Pseudomonadota</taxon>
        <taxon>Alphaproteobacteria</taxon>
        <taxon>Hyphomicrobiales</taxon>
        <taxon>Rhizobiaceae</taxon>
        <taxon>Ciceribacter</taxon>
    </lineage>
</organism>
<feature type="domain" description="AB hydrolase-1" evidence="1">
    <location>
        <begin position="32"/>
        <end position="261"/>
    </location>
</feature>
<protein>
    <submittedName>
        <fullName evidence="2">Alpha/beta fold hydrolase</fullName>
    </submittedName>
</protein>
<keyword evidence="2" id="KW-0378">Hydrolase</keyword>
<dbReference type="Pfam" id="PF12697">
    <property type="entry name" value="Abhydrolase_6"/>
    <property type="match status" value="1"/>
</dbReference>
<comment type="caution">
    <text evidence="2">The sequence shown here is derived from an EMBL/GenBank/DDBJ whole genome shotgun (WGS) entry which is preliminary data.</text>
</comment>
<evidence type="ECO:0000259" key="1">
    <source>
        <dbReference type="Pfam" id="PF12697"/>
    </source>
</evidence>
<dbReference type="AlphaFoldDB" id="A0A4Q2TDJ1"/>
<dbReference type="Proteomes" id="UP000291088">
    <property type="component" value="Unassembled WGS sequence"/>
</dbReference>
<dbReference type="GO" id="GO:0016787">
    <property type="term" value="F:hydrolase activity"/>
    <property type="evidence" value="ECO:0007669"/>
    <property type="project" value="UniProtKB-KW"/>
</dbReference>
<dbReference type="InterPro" id="IPR000073">
    <property type="entry name" value="AB_hydrolase_1"/>
</dbReference>